<name>A0A4S5BUE5_9BURK</name>
<comment type="pathway">
    <text evidence="9">Amino-acid biosynthesis; L-arginine biosynthesis; L-ornithine and N-acetyl-L-glutamate from L-glutamate and N(2)-acetyl-L-ornithine (cyclic): step 1/1.</text>
</comment>
<dbReference type="PANTHER" id="PTHR23100:SF0">
    <property type="entry name" value="ARGININE BIOSYNTHESIS BIFUNCTIONAL PROTEIN ARGJ, MITOCHONDRIAL"/>
    <property type="match status" value="1"/>
</dbReference>
<comment type="subcellular location">
    <subcellularLocation>
        <location evidence="9">Cytoplasm</location>
    </subcellularLocation>
</comment>
<evidence type="ECO:0000256" key="6">
    <source>
        <dbReference type="ARBA" id="ARBA00022813"/>
    </source>
</evidence>
<evidence type="ECO:0000313" key="11">
    <source>
        <dbReference type="Proteomes" id="UP000306236"/>
    </source>
</evidence>
<dbReference type="Gene3D" id="3.60.70.12">
    <property type="entry name" value="L-amino peptidase D-ALA esterase/amidase"/>
    <property type="match status" value="1"/>
</dbReference>
<dbReference type="FunFam" id="3.10.20.340:FF:000001">
    <property type="entry name" value="Arginine biosynthesis bifunctional protein ArgJ, chloroplastic"/>
    <property type="match status" value="1"/>
</dbReference>
<protein>
    <recommendedName>
        <fullName evidence="9">Arginine biosynthesis bifunctional protein ArgJ</fullName>
    </recommendedName>
    <domain>
        <recommendedName>
            <fullName evidence="9">Glutamate N-acetyltransferase</fullName>
            <ecNumber evidence="9">2.3.1.35</ecNumber>
        </recommendedName>
        <alternativeName>
            <fullName evidence="9">Ornithine acetyltransferase</fullName>
            <shortName evidence="9">OATase</shortName>
        </alternativeName>
        <alternativeName>
            <fullName evidence="9">Ornithine transacetylase</fullName>
        </alternativeName>
    </domain>
    <domain>
        <recommendedName>
            <fullName evidence="9">Amino-acid acetyltransferase</fullName>
            <ecNumber evidence="9">2.3.1.1</ecNumber>
        </recommendedName>
        <alternativeName>
            <fullName evidence="9">N-acetylglutamate synthase</fullName>
            <shortName evidence="9">AGSase</shortName>
        </alternativeName>
    </domain>
    <component>
        <recommendedName>
            <fullName evidence="9">Arginine biosynthesis bifunctional protein ArgJ alpha chain</fullName>
        </recommendedName>
    </component>
    <component>
        <recommendedName>
            <fullName evidence="9">Arginine biosynthesis bifunctional protein ArgJ beta chain</fullName>
        </recommendedName>
    </component>
</protein>
<evidence type="ECO:0000256" key="7">
    <source>
        <dbReference type="ARBA" id="ARBA00023315"/>
    </source>
</evidence>
<dbReference type="AlphaFoldDB" id="A0A4S5BUE5"/>
<feature type="binding site" evidence="9">
    <location>
        <position position="415"/>
    </location>
    <ligand>
        <name>substrate</name>
    </ligand>
</feature>
<feature type="site" description="Involved in the stabilization of negative charge on the oxyanion by the formation of the oxyanion hole" evidence="9">
    <location>
        <position position="124"/>
    </location>
</feature>
<feature type="site" description="Involved in the stabilization of negative charge on the oxyanion by the formation of the oxyanion hole" evidence="9">
    <location>
        <position position="125"/>
    </location>
</feature>
<dbReference type="Proteomes" id="UP000306236">
    <property type="component" value="Unassembled WGS sequence"/>
</dbReference>
<feature type="binding site" evidence="9">
    <location>
        <position position="193"/>
    </location>
    <ligand>
        <name>substrate</name>
    </ligand>
</feature>
<evidence type="ECO:0000256" key="4">
    <source>
        <dbReference type="ARBA" id="ARBA00022605"/>
    </source>
</evidence>
<evidence type="ECO:0000256" key="2">
    <source>
        <dbReference type="ARBA" id="ARBA00011475"/>
    </source>
</evidence>
<dbReference type="GO" id="GO:0006526">
    <property type="term" value="P:L-arginine biosynthetic process"/>
    <property type="evidence" value="ECO:0007669"/>
    <property type="project" value="UniProtKB-UniRule"/>
</dbReference>
<dbReference type="HAMAP" id="MF_01106">
    <property type="entry name" value="ArgJ"/>
    <property type="match status" value="1"/>
</dbReference>
<evidence type="ECO:0000256" key="9">
    <source>
        <dbReference type="HAMAP-Rule" id="MF_01106"/>
    </source>
</evidence>
<dbReference type="CDD" id="cd02152">
    <property type="entry name" value="OAT"/>
    <property type="match status" value="1"/>
</dbReference>
<dbReference type="EC" id="2.3.1.1" evidence="9"/>
<comment type="catalytic activity">
    <reaction evidence="9">
        <text>L-glutamate + acetyl-CoA = N-acetyl-L-glutamate + CoA + H(+)</text>
        <dbReference type="Rhea" id="RHEA:24292"/>
        <dbReference type="ChEBI" id="CHEBI:15378"/>
        <dbReference type="ChEBI" id="CHEBI:29985"/>
        <dbReference type="ChEBI" id="CHEBI:44337"/>
        <dbReference type="ChEBI" id="CHEBI:57287"/>
        <dbReference type="ChEBI" id="CHEBI:57288"/>
        <dbReference type="EC" id="2.3.1.1"/>
    </reaction>
</comment>
<evidence type="ECO:0000256" key="1">
    <source>
        <dbReference type="ARBA" id="ARBA00006774"/>
    </source>
</evidence>
<keyword evidence="4 9" id="KW-0028">Amino-acid biosynthesis</keyword>
<feature type="binding site" evidence="9">
    <location>
        <position position="167"/>
    </location>
    <ligand>
        <name>substrate</name>
    </ligand>
</feature>
<dbReference type="UniPathway" id="UPA00068">
    <property type="reaction ID" value="UER00106"/>
</dbReference>
<keyword evidence="5 9" id="KW-0808">Transferase</keyword>
<dbReference type="SUPFAM" id="SSF56266">
    <property type="entry name" value="DmpA/ArgJ-like"/>
    <property type="match status" value="1"/>
</dbReference>
<dbReference type="GO" id="GO:0004042">
    <property type="term" value="F:L-glutamate N-acetyltransferase activity"/>
    <property type="evidence" value="ECO:0007669"/>
    <property type="project" value="UniProtKB-UniRule"/>
</dbReference>
<organism evidence="10 11">
    <name type="scientific">Lampropedia aestuarii</name>
    <dbReference type="NCBI Taxonomy" id="2562762"/>
    <lineage>
        <taxon>Bacteria</taxon>
        <taxon>Pseudomonadati</taxon>
        <taxon>Pseudomonadota</taxon>
        <taxon>Betaproteobacteria</taxon>
        <taxon>Burkholderiales</taxon>
        <taxon>Comamonadaceae</taxon>
        <taxon>Lampropedia</taxon>
    </lineage>
</organism>
<dbReference type="EMBL" id="SSWX01000005">
    <property type="protein sequence ID" value="THJ34943.1"/>
    <property type="molecule type" value="Genomic_DNA"/>
</dbReference>
<evidence type="ECO:0000256" key="3">
    <source>
        <dbReference type="ARBA" id="ARBA00022571"/>
    </source>
</evidence>
<dbReference type="Gene3D" id="3.10.20.340">
    <property type="entry name" value="ArgJ beta chain, C-terminal domain"/>
    <property type="match status" value="1"/>
</dbReference>
<proteinExistence type="inferred from homology"/>
<gene>
    <name evidence="9 10" type="primary">argJ</name>
    <name evidence="10" type="ORF">E8K88_05530</name>
</gene>
<comment type="caution">
    <text evidence="10">The sequence shown here is derived from an EMBL/GenBank/DDBJ whole genome shotgun (WGS) entry which is preliminary data.</text>
</comment>
<feature type="binding site" evidence="9">
    <location>
        <position position="291"/>
    </location>
    <ligand>
        <name>substrate</name>
    </ligand>
</feature>
<comment type="catalytic activity">
    <reaction evidence="8 9">
        <text>N(2)-acetyl-L-ornithine + L-glutamate = N-acetyl-L-glutamate + L-ornithine</text>
        <dbReference type="Rhea" id="RHEA:15349"/>
        <dbReference type="ChEBI" id="CHEBI:29985"/>
        <dbReference type="ChEBI" id="CHEBI:44337"/>
        <dbReference type="ChEBI" id="CHEBI:46911"/>
        <dbReference type="ChEBI" id="CHEBI:57805"/>
        <dbReference type="EC" id="2.3.1.35"/>
    </reaction>
</comment>
<dbReference type="RefSeq" id="WP_136405656.1">
    <property type="nucleotide sequence ID" value="NZ_SSWX01000005.1"/>
</dbReference>
<keyword evidence="9" id="KW-0963">Cytoplasm</keyword>
<feature type="binding site" evidence="9">
    <location>
        <position position="204"/>
    </location>
    <ligand>
        <name>substrate</name>
    </ligand>
</feature>
<dbReference type="EC" id="2.3.1.35" evidence="9"/>
<dbReference type="GO" id="GO:0005737">
    <property type="term" value="C:cytoplasm"/>
    <property type="evidence" value="ECO:0007669"/>
    <property type="project" value="UniProtKB-SubCell"/>
</dbReference>
<dbReference type="FunFam" id="3.60.70.12:FF:000001">
    <property type="entry name" value="Arginine biosynthesis bifunctional protein ArgJ, chloroplastic"/>
    <property type="match status" value="1"/>
</dbReference>
<keyword evidence="3 9" id="KW-0055">Arginine biosynthesis</keyword>
<accession>A0A4S5BUE5</accession>
<evidence type="ECO:0000256" key="5">
    <source>
        <dbReference type="ARBA" id="ARBA00022679"/>
    </source>
</evidence>
<keyword evidence="6 9" id="KW-0068">Autocatalytic cleavage</keyword>
<dbReference type="Pfam" id="PF01960">
    <property type="entry name" value="ArgJ"/>
    <property type="match status" value="1"/>
</dbReference>
<keyword evidence="11" id="KW-1185">Reference proteome</keyword>
<dbReference type="PANTHER" id="PTHR23100">
    <property type="entry name" value="ARGININE BIOSYNTHESIS BIFUNCTIONAL PROTEIN ARGJ"/>
    <property type="match status" value="1"/>
</dbReference>
<keyword evidence="9" id="KW-0511">Multifunctional enzyme</keyword>
<comment type="subunit">
    <text evidence="2 9">Heterotetramer of two alpha and two beta chains.</text>
</comment>
<reference evidence="10 11" key="1">
    <citation type="submission" date="2019-04" db="EMBL/GenBank/DDBJ databases">
        <title>Lampropedia sp YIM MLB12 draf genome.</title>
        <authorList>
            <person name="Wang Y.-X."/>
        </authorList>
    </citation>
    <scope>NUCLEOTIDE SEQUENCE [LARGE SCALE GENOMIC DNA]</scope>
    <source>
        <strain evidence="10 11">YIM MLB12</strain>
    </source>
</reference>
<dbReference type="InterPro" id="IPR042195">
    <property type="entry name" value="ArgJ_beta_C"/>
</dbReference>
<feature type="chain" id="PRO_5023514741" description="Arginine biosynthesis bifunctional protein ArgJ beta chain" evidence="9">
    <location>
        <begin position="204"/>
        <end position="420"/>
    </location>
</feature>
<dbReference type="NCBIfam" id="TIGR00120">
    <property type="entry name" value="ArgJ"/>
    <property type="match status" value="1"/>
</dbReference>
<dbReference type="OrthoDB" id="9804242at2"/>
<dbReference type="InterPro" id="IPR016117">
    <property type="entry name" value="ArgJ-like_dom_sf"/>
</dbReference>
<feature type="active site" description="Nucleophile" evidence="9">
    <location>
        <position position="204"/>
    </location>
</feature>
<dbReference type="NCBIfam" id="NF003802">
    <property type="entry name" value="PRK05388.1"/>
    <property type="match status" value="1"/>
</dbReference>
<dbReference type="GO" id="GO:0006592">
    <property type="term" value="P:ornithine biosynthetic process"/>
    <property type="evidence" value="ECO:0007669"/>
    <property type="project" value="TreeGrafter"/>
</dbReference>
<evidence type="ECO:0000313" key="10">
    <source>
        <dbReference type="EMBL" id="THJ34943.1"/>
    </source>
</evidence>
<keyword evidence="7 9" id="KW-0012">Acyltransferase</keyword>
<feature type="site" description="Cleavage; by autolysis" evidence="9">
    <location>
        <begin position="203"/>
        <end position="204"/>
    </location>
</feature>
<comment type="similarity">
    <text evidence="1 9">Belongs to the ArgJ family.</text>
</comment>
<comment type="function">
    <text evidence="9">Catalyzes two activities which are involved in the cyclic version of arginine biosynthesis: the synthesis of N-acetylglutamate from glutamate and acetyl-CoA as the acetyl donor, and of ornithine by transacetylation between N(2)-acetylornithine and glutamate.</text>
</comment>
<feature type="chain" id="PRO_5023514742" description="Arginine biosynthesis bifunctional protein ArgJ alpha chain" evidence="9">
    <location>
        <begin position="1"/>
        <end position="203"/>
    </location>
</feature>
<feature type="binding site" evidence="9">
    <location>
        <position position="420"/>
    </location>
    <ligand>
        <name>substrate</name>
    </ligand>
</feature>
<dbReference type="InterPro" id="IPR002813">
    <property type="entry name" value="Arg_biosynth_ArgJ"/>
</dbReference>
<comment type="pathway">
    <text evidence="9">Amino-acid biosynthesis; L-arginine biosynthesis; N(2)-acetyl-L-ornithine from L-glutamate: step 1/4.</text>
</comment>
<dbReference type="GO" id="GO:0004358">
    <property type="term" value="F:L-glutamate N-acetyltransferase activity, acting on acetyl-L-ornithine as donor"/>
    <property type="evidence" value="ECO:0007669"/>
    <property type="project" value="UniProtKB-UniRule"/>
</dbReference>
<evidence type="ECO:0000256" key="8">
    <source>
        <dbReference type="ARBA" id="ARBA00049439"/>
    </source>
</evidence>
<sequence length="420" mass="43788">MPVNLIAPQASDLLAVAGVRIATVEAGVRKANRKDLTAFVLQEGSSVAGVFTQNRYCAAPVQLCQQFLAPEALARSGGIRAFIINTGNANAGTGAPGLAAAQATAAATAKLLGVSTEQVLPFSTGVIMEPLPVARIEAALPGLLEKATQPAAATPDAWLDAAHGIMTTDTIAKAASAKAVVGGKTVHITGISKGAGMIRPNMATMLGFIATDAAIAPELLNSLVKQLADESFNRVTVDGDTSTNDSFLLVATHQAHNTPVTALDSADGQALYVALRSVAQQLAHAIVRDGEGATKFITVRITGGKDKAECAQVAYSIAHSPLVKTAFFASDPNLGRILAAVGYAGITDLDQNKIALHLGDVHVVQNGGRRAEYREEDGQRVMAHSDITIWVDLGRGDAQDTVWTCDFSHDYVTINADYRS</sequence>